<dbReference type="Pfam" id="PF00534">
    <property type="entry name" value="Glycos_transf_1"/>
    <property type="match status" value="1"/>
</dbReference>
<dbReference type="SUPFAM" id="SSF53756">
    <property type="entry name" value="UDP-Glycosyltransferase/glycogen phosphorylase"/>
    <property type="match status" value="1"/>
</dbReference>
<evidence type="ECO:0000259" key="1">
    <source>
        <dbReference type="Pfam" id="PF00534"/>
    </source>
</evidence>
<sequence length="369" mass="42142">MKNKMNILITNFHKGKGGGHTTYIKSLLSDDKNKINYHVACPSTSKLYIDLNAANFNKLLSLDFTFKINTALNTYRNIKFIRQYILDNNIEIIHTNGSSDLKTVVLCKIIYGLKIKIIHTKHNNYKISLSTKIMLSRYCDKIIFVSDNQFNSFKSIFPINKSVVIKNGIDTNFWARNEFTFSESNNKINLVSSAGTAEHKGWHLLVKVLIEHPYLQKIFSITILGRTPSHDDVIKLIGQPINELDVTFTDFIDDKNKQIEIISQKNIGFVLSTNCETISFACREMMSLSLPVIVSDYSGLPENIIHGVNGWITKKNDINSIKNILEEISRLPIDTIRKMGLEARQKSILDFDVNTMQEKTIQLYLADKK</sequence>
<gene>
    <name evidence="3" type="ORF">Xentx_03161</name>
</gene>
<evidence type="ECO:0000313" key="4">
    <source>
        <dbReference type="Proteomes" id="UP000186277"/>
    </source>
</evidence>
<comment type="caution">
    <text evidence="3">The sequence shown here is derived from an EMBL/GenBank/DDBJ whole genome shotgun (WGS) entry which is preliminary data.</text>
</comment>
<dbReference type="InterPro" id="IPR028098">
    <property type="entry name" value="Glyco_trans_4-like_N"/>
</dbReference>
<dbReference type="AlphaFoldDB" id="A0A1Q5TR86"/>
<dbReference type="InterPro" id="IPR050194">
    <property type="entry name" value="Glycosyltransferase_grp1"/>
</dbReference>
<dbReference type="Pfam" id="PF13439">
    <property type="entry name" value="Glyco_transf_4"/>
    <property type="match status" value="1"/>
</dbReference>
<dbReference type="Gene3D" id="3.40.50.2000">
    <property type="entry name" value="Glycogen Phosphorylase B"/>
    <property type="match status" value="2"/>
</dbReference>
<dbReference type="GO" id="GO:0016757">
    <property type="term" value="F:glycosyltransferase activity"/>
    <property type="evidence" value="ECO:0007669"/>
    <property type="project" value="InterPro"/>
</dbReference>
<dbReference type="PANTHER" id="PTHR45947">
    <property type="entry name" value="SULFOQUINOVOSYL TRANSFERASE SQD2"/>
    <property type="match status" value="1"/>
</dbReference>
<dbReference type="Proteomes" id="UP000186277">
    <property type="component" value="Unassembled WGS sequence"/>
</dbReference>
<accession>A0A1Q5TR86</accession>
<evidence type="ECO:0000313" key="3">
    <source>
        <dbReference type="EMBL" id="OKP02721.1"/>
    </source>
</evidence>
<feature type="domain" description="Glycosyl transferase family 1" evidence="1">
    <location>
        <begin position="184"/>
        <end position="345"/>
    </location>
</feature>
<dbReference type="RefSeq" id="WP_074021358.1">
    <property type="nucleotide sequence ID" value="NZ_CAWMWP010000055.1"/>
</dbReference>
<dbReference type="EMBL" id="MKGR01000030">
    <property type="protein sequence ID" value="OKP02721.1"/>
    <property type="molecule type" value="Genomic_DNA"/>
</dbReference>
<reference evidence="3 4" key="1">
    <citation type="submission" date="2016-09" db="EMBL/GenBank/DDBJ databases">
        <title>Xenorhabdus thuongxuanensis sp. nov. and Xenorhabdus eapokensis sp. nov., isolated from Steinernema species.</title>
        <authorList>
            <person name="Kaempfer P."/>
            <person name="Tobias N.J."/>
            <person name="Phan Ke L."/>
            <person name="Bode H.B."/>
            <person name="Glaeser S.P."/>
        </authorList>
    </citation>
    <scope>NUCLEOTIDE SEQUENCE [LARGE SCALE GENOMIC DNA]</scope>
    <source>
        <strain evidence="3 4">30TX1</strain>
    </source>
</reference>
<evidence type="ECO:0000259" key="2">
    <source>
        <dbReference type="Pfam" id="PF13439"/>
    </source>
</evidence>
<keyword evidence="4" id="KW-1185">Reference proteome</keyword>
<proteinExistence type="predicted"/>
<protein>
    <submittedName>
        <fullName evidence="3">Amylovoran biosynthesis AmsK</fullName>
    </submittedName>
</protein>
<dbReference type="CDD" id="cd03801">
    <property type="entry name" value="GT4_PimA-like"/>
    <property type="match status" value="1"/>
</dbReference>
<dbReference type="InterPro" id="IPR001296">
    <property type="entry name" value="Glyco_trans_1"/>
</dbReference>
<name>A0A1Q5TR86_9GAMM</name>
<feature type="domain" description="Glycosyltransferase subfamily 4-like N-terminal" evidence="2">
    <location>
        <begin position="18"/>
        <end position="172"/>
    </location>
</feature>
<organism evidence="3 4">
    <name type="scientific">Xenorhabdus thuongxuanensis</name>
    <dbReference type="NCBI Taxonomy" id="1873484"/>
    <lineage>
        <taxon>Bacteria</taxon>
        <taxon>Pseudomonadati</taxon>
        <taxon>Pseudomonadota</taxon>
        <taxon>Gammaproteobacteria</taxon>
        <taxon>Enterobacterales</taxon>
        <taxon>Morganellaceae</taxon>
        <taxon>Xenorhabdus</taxon>
    </lineage>
</organism>
<dbReference type="OrthoDB" id="9062832at2"/>
<dbReference type="PANTHER" id="PTHR45947:SF14">
    <property type="entry name" value="SLL1723 PROTEIN"/>
    <property type="match status" value="1"/>
</dbReference>